<protein>
    <submittedName>
        <fullName evidence="2">Uncharacterized protein</fullName>
    </submittedName>
</protein>
<keyword evidence="1" id="KW-0812">Transmembrane</keyword>
<keyword evidence="1" id="KW-1133">Transmembrane helix</keyword>
<name>A0A645HVE0_9ZZZZ</name>
<evidence type="ECO:0000256" key="1">
    <source>
        <dbReference type="SAM" id="Phobius"/>
    </source>
</evidence>
<sequence length="130" mass="14294">MKASMPMITVIETDFYKAPQTPSKLDVIEELNYSYESIGKSPIVRSILGVAMLGALFLIFRKYFSRATEGGEGMSYGGVYSEDVKQLPGEDPQKIIATEMNTVMDALSSKAAASPQTVATLMENWMSHDQ</sequence>
<accession>A0A645HVE0</accession>
<evidence type="ECO:0000313" key="2">
    <source>
        <dbReference type="EMBL" id="MPN42947.1"/>
    </source>
</evidence>
<dbReference type="EMBL" id="VSSQ01101021">
    <property type="protein sequence ID" value="MPN42947.1"/>
    <property type="molecule type" value="Genomic_DNA"/>
</dbReference>
<feature type="transmembrane region" description="Helical" evidence="1">
    <location>
        <begin position="43"/>
        <end position="60"/>
    </location>
</feature>
<organism evidence="2">
    <name type="scientific">bioreactor metagenome</name>
    <dbReference type="NCBI Taxonomy" id="1076179"/>
    <lineage>
        <taxon>unclassified sequences</taxon>
        <taxon>metagenomes</taxon>
        <taxon>ecological metagenomes</taxon>
    </lineage>
</organism>
<comment type="caution">
    <text evidence="2">The sequence shown here is derived from an EMBL/GenBank/DDBJ whole genome shotgun (WGS) entry which is preliminary data.</text>
</comment>
<gene>
    <name evidence="2" type="ORF">SDC9_190505</name>
</gene>
<dbReference type="AlphaFoldDB" id="A0A645HVE0"/>
<proteinExistence type="predicted"/>
<reference evidence="2" key="1">
    <citation type="submission" date="2019-08" db="EMBL/GenBank/DDBJ databases">
        <authorList>
            <person name="Kucharzyk K."/>
            <person name="Murdoch R.W."/>
            <person name="Higgins S."/>
            <person name="Loffler F."/>
        </authorList>
    </citation>
    <scope>NUCLEOTIDE SEQUENCE</scope>
</reference>
<keyword evidence="1" id="KW-0472">Membrane</keyword>